<proteinExistence type="predicted"/>
<dbReference type="Pfam" id="PF25509">
    <property type="entry name" value="DUF7916"/>
    <property type="match status" value="1"/>
</dbReference>
<organism evidence="2 3">
    <name type="scientific">Aminithiophilus ramosus</name>
    <dbReference type="NCBI Taxonomy" id="3029084"/>
    <lineage>
        <taxon>Bacteria</taxon>
        <taxon>Thermotogati</taxon>
        <taxon>Synergistota</taxon>
        <taxon>Synergistia</taxon>
        <taxon>Synergistales</taxon>
        <taxon>Aminithiophilaceae</taxon>
        <taxon>Aminithiophilus</taxon>
    </lineage>
</organism>
<dbReference type="Proteomes" id="UP000671879">
    <property type="component" value="Chromosome"/>
</dbReference>
<dbReference type="GO" id="GO:0016787">
    <property type="term" value="F:hydrolase activity"/>
    <property type="evidence" value="ECO:0007669"/>
    <property type="project" value="UniProtKB-KW"/>
</dbReference>
<dbReference type="RefSeq" id="WP_274373587.1">
    <property type="nucleotide sequence ID" value="NZ_CP072943.1"/>
</dbReference>
<name>A0A9Q7AP40_9BACT</name>
<evidence type="ECO:0000313" key="3">
    <source>
        <dbReference type="Proteomes" id="UP000671879"/>
    </source>
</evidence>
<dbReference type="KEGG" id="aram:KAR29_13840"/>
<accession>A0A9Q7AP40</accession>
<evidence type="ECO:0000313" key="2">
    <source>
        <dbReference type="EMBL" id="QTX32357.1"/>
    </source>
</evidence>
<protein>
    <submittedName>
        <fullName evidence="2">Haloacid dehalogenase-like hydrolase</fullName>
    </submittedName>
</protein>
<keyword evidence="2" id="KW-0378">Hydrolase</keyword>
<gene>
    <name evidence="2" type="ORF">KAR29_13840</name>
</gene>
<evidence type="ECO:0000259" key="1">
    <source>
        <dbReference type="Pfam" id="PF25509"/>
    </source>
</evidence>
<feature type="domain" description="DUF7916" evidence="1">
    <location>
        <begin position="6"/>
        <end position="324"/>
    </location>
</feature>
<keyword evidence="3" id="KW-1185">Reference proteome</keyword>
<reference evidence="3" key="1">
    <citation type="submission" date="2021-04" db="EMBL/GenBank/DDBJ databases">
        <title>A novel Synergistetes isolate from a pyrite-forming mixed culture.</title>
        <authorList>
            <person name="Bunk B."/>
            <person name="Sproer C."/>
            <person name="Spring S."/>
            <person name="Pester M."/>
        </authorList>
    </citation>
    <scope>NUCLEOTIDE SEQUENCE [LARGE SCALE GENOMIC DNA]</scope>
    <source>
        <strain evidence="3">J.5.4.2-T.3.5.2</strain>
    </source>
</reference>
<sequence>MARRMLDAQTSHLAAMTGRELLESFRAAEGRTLVAEIIAPAPPLLGDVTNAELARAFGADLILLNMFDVERPRIEGLPSGDDDFFLRTYPDGSVLGGPVRIGAIRELKVLVGRPVAVNLEPVDDDEVVLSMRAPVPPGRRATAESALEAKEQGASMIVLTGNPATGVTTAAITGALGTLRKAVGPDLILAAGKMHGAGSSRDAASPLVDEGTIEAWVGSGADIVLLPAPGTVPGLSVDAVRSRVDAVHGRGALAMTTIGTSQEGSDEATIRQIALWAKSCGADLHHIGDSGYPGIAVPENILAYSVAIRGRRHAWRRMASSLAR</sequence>
<dbReference type="EMBL" id="CP072943">
    <property type="protein sequence ID" value="QTX32357.1"/>
    <property type="molecule type" value="Genomic_DNA"/>
</dbReference>
<dbReference type="AlphaFoldDB" id="A0A9Q7AP40"/>
<dbReference type="InterPro" id="IPR057238">
    <property type="entry name" value="DUF7916"/>
</dbReference>